<reference evidence="4" key="1">
    <citation type="submission" date="2018-05" db="EMBL/GenBank/DDBJ databases">
        <authorList>
            <person name="Lanie J.A."/>
            <person name="Ng W.-L."/>
            <person name="Kazmierczak K.M."/>
            <person name="Andrzejewski T.M."/>
            <person name="Davidsen T.M."/>
            <person name="Wayne K.J."/>
            <person name="Tettelin H."/>
            <person name="Glass J.I."/>
            <person name="Rusch D."/>
            <person name="Podicherti R."/>
            <person name="Tsui H.-C.T."/>
            <person name="Winkler M.E."/>
        </authorList>
    </citation>
    <scope>NUCLEOTIDE SEQUENCE</scope>
</reference>
<evidence type="ECO:0000259" key="3">
    <source>
        <dbReference type="Pfam" id="PF01551"/>
    </source>
</evidence>
<organism evidence="4">
    <name type="scientific">marine metagenome</name>
    <dbReference type="NCBI Taxonomy" id="408172"/>
    <lineage>
        <taxon>unclassified sequences</taxon>
        <taxon>metagenomes</taxon>
        <taxon>ecological metagenomes</taxon>
    </lineage>
</organism>
<keyword evidence="1" id="KW-0732">Signal</keyword>
<dbReference type="InterPro" id="IPR050570">
    <property type="entry name" value="Cell_wall_metabolism_enzyme"/>
</dbReference>
<protein>
    <recommendedName>
        <fullName evidence="3">M23ase beta-sheet core domain-containing protein</fullName>
    </recommendedName>
</protein>
<proteinExistence type="predicted"/>
<feature type="transmembrane region" description="Helical" evidence="2">
    <location>
        <begin position="7"/>
        <end position="24"/>
    </location>
</feature>
<feature type="domain" description="M23ase beta-sheet core" evidence="3">
    <location>
        <begin position="130"/>
        <end position="165"/>
    </location>
</feature>
<evidence type="ECO:0000256" key="2">
    <source>
        <dbReference type="SAM" id="Phobius"/>
    </source>
</evidence>
<dbReference type="AlphaFoldDB" id="A0A381UUB9"/>
<dbReference type="InterPro" id="IPR016047">
    <property type="entry name" value="M23ase_b-sheet_dom"/>
</dbReference>
<dbReference type="EMBL" id="UINC01007159">
    <property type="protein sequence ID" value="SVA31755.1"/>
    <property type="molecule type" value="Genomic_DNA"/>
</dbReference>
<evidence type="ECO:0000313" key="4">
    <source>
        <dbReference type="EMBL" id="SVA31755.1"/>
    </source>
</evidence>
<dbReference type="CDD" id="cd12797">
    <property type="entry name" value="M23_peptidase"/>
    <property type="match status" value="1"/>
</dbReference>
<dbReference type="PANTHER" id="PTHR21666:SF289">
    <property type="entry name" value="L-ALA--D-GLU ENDOPEPTIDASE"/>
    <property type="match status" value="1"/>
</dbReference>
<dbReference type="GO" id="GO:0004222">
    <property type="term" value="F:metalloendopeptidase activity"/>
    <property type="evidence" value="ECO:0007669"/>
    <property type="project" value="TreeGrafter"/>
</dbReference>
<keyword evidence="2" id="KW-0812">Transmembrane</keyword>
<dbReference type="InterPro" id="IPR011055">
    <property type="entry name" value="Dup_hybrid_motif"/>
</dbReference>
<dbReference type="Pfam" id="PF01551">
    <property type="entry name" value="Peptidase_M23"/>
    <property type="match status" value="1"/>
</dbReference>
<keyword evidence="2" id="KW-1133">Transmembrane helix</keyword>
<gene>
    <name evidence="4" type="ORF">METZ01_LOCUS84609</name>
</gene>
<dbReference type="SUPFAM" id="SSF51261">
    <property type="entry name" value="Duplicated hybrid motif"/>
    <property type="match status" value="1"/>
</dbReference>
<sequence length="751" mass="84109">MKRNHYFFIIISMICIAGGQNYHWPTIGSKALSSNFGEFRDGGFHMGIDIKTLGETGWPVYAIDDGHISRMVANFNGYGKALYLTLNDSHTAVYAHLEEFTFQLETILLTLQSKNNSYMVNEYFNLEKFPVKKGDIIGYTGNTGASFGPHLHFELRNSKTQPINPLTNGLPVEDYRSPRVHQVGIIPLSPASKVNGSSIPRVMPLYAATTGGGLQFPDTVSCFGPIGLTIEVDDKIQGAANKYQVQSIQLLVDDAPVFSLNYNELDYGQMATVSQVRENRFHRLNLGSFTKLYKLETFSSTTIVPDGISGALNLTPGYHKIEIQVSDAAGNTTIIKGTIINYPPVKVAIRDVEWLDNTIEFNIQPVTLNIPLTEVTCYSYTAYGYPDEQLTIVNSKKDRSGLRIELPKSKLGKHGVSFIVKNKLGVHGSPLTWHDPNADRRLTEMEIDITFSAVEHKIIAQIQTNGFTSGNTALRLLKEDEYISIPLEKIQPTVYTTDLLLPSLFNNTLRIDAFFDGDIERIIQLDLSPSVVSPGEITNIFSKDKNCSIQITKTSVYDTTLVWIEAIDHPVEPKGGTLQSLIYQIQPYELTIKDSIRIGIRYSHHIKYMPNTSLYYYNQKSGWTFLPTNNLQNRMVMASNLLSFDAIAIIQDTDPPFVRKVYPANGGNFHYKDVRTISVIVDDYLSGISSDEQTMSMKLDGEPVRYAYQPLKKELYYYLPTPLNAGEHTMEYSLSDQAGNQVSGSTTFRVN</sequence>
<accession>A0A381UUB9</accession>
<keyword evidence="2" id="KW-0472">Membrane</keyword>
<name>A0A381UUB9_9ZZZZ</name>
<evidence type="ECO:0000256" key="1">
    <source>
        <dbReference type="ARBA" id="ARBA00022729"/>
    </source>
</evidence>
<dbReference type="Gene3D" id="2.70.70.10">
    <property type="entry name" value="Glucose Permease (Domain IIA)"/>
    <property type="match status" value="1"/>
</dbReference>
<dbReference type="PANTHER" id="PTHR21666">
    <property type="entry name" value="PEPTIDASE-RELATED"/>
    <property type="match status" value="1"/>
</dbReference>